<dbReference type="Pfam" id="PF14670">
    <property type="entry name" value="FXa_inhibition"/>
    <property type="match status" value="1"/>
</dbReference>
<dbReference type="PROSITE" id="PS50068">
    <property type="entry name" value="LDLRA_2"/>
    <property type="match status" value="12"/>
</dbReference>
<comment type="subcellular location">
    <subcellularLocation>
        <location evidence="1">Membrane</location>
        <topology evidence="1">Single-pass membrane protein</topology>
    </subcellularLocation>
</comment>
<reference evidence="18" key="1">
    <citation type="submission" date="2025-08" db="UniProtKB">
        <authorList>
            <consortium name="RefSeq"/>
        </authorList>
    </citation>
    <scope>IDENTIFICATION</scope>
    <source>
        <tissue evidence="18">Thorax and Abdomen</tissue>
    </source>
</reference>
<dbReference type="Gene3D" id="2.120.10.30">
    <property type="entry name" value="TolB, C-terminal domain"/>
    <property type="match status" value="3"/>
</dbReference>
<dbReference type="PROSITE" id="PS01209">
    <property type="entry name" value="LDLRA_1"/>
    <property type="match status" value="8"/>
</dbReference>
<dbReference type="InterPro" id="IPR018097">
    <property type="entry name" value="EGF_Ca-bd_CS"/>
</dbReference>
<dbReference type="OrthoDB" id="8831087at2759"/>
<dbReference type="InterPro" id="IPR023415">
    <property type="entry name" value="LDLR_class-A_CS"/>
</dbReference>
<dbReference type="GO" id="GO:0006897">
    <property type="term" value="P:endocytosis"/>
    <property type="evidence" value="ECO:0007669"/>
    <property type="project" value="UniProtKB-KW"/>
</dbReference>
<feature type="disulfide bond" evidence="12">
    <location>
        <begin position="933"/>
        <end position="945"/>
    </location>
</feature>
<feature type="disulfide bond" evidence="12">
    <location>
        <begin position="116"/>
        <end position="134"/>
    </location>
</feature>
<evidence type="ECO:0000256" key="4">
    <source>
        <dbReference type="ARBA" id="ARBA00022692"/>
    </source>
</evidence>
<dbReference type="InterPro" id="IPR001881">
    <property type="entry name" value="EGF-like_Ca-bd_dom"/>
</dbReference>
<dbReference type="SUPFAM" id="SSF57184">
    <property type="entry name" value="Growth factor receptor domain"/>
    <property type="match status" value="1"/>
</dbReference>
<dbReference type="SMART" id="SM00192">
    <property type="entry name" value="LDLa"/>
    <property type="match status" value="12"/>
</dbReference>
<evidence type="ECO:0000256" key="3">
    <source>
        <dbReference type="ARBA" id="ARBA00022583"/>
    </source>
</evidence>
<dbReference type="SUPFAM" id="SSF57196">
    <property type="entry name" value="EGF/Laminin"/>
    <property type="match status" value="3"/>
</dbReference>
<keyword evidence="7 14" id="KW-1133">Transmembrane helix</keyword>
<dbReference type="SUPFAM" id="SSF57424">
    <property type="entry name" value="LDL receptor-like module"/>
    <property type="match status" value="12"/>
</dbReference>
<dbReference type="InterPro" id="IPR049883">
    <property type="entry name" value="NOTCH1_EGF-like"/>
</dbReference>
<dbReference type="PROSITE" id="PS00010">
    <property type="entry name" value="ASX_HYDROXYL"/>
    <property type="match status" value="2"/>
</dbReference>
<feature type="disulfide bond" evidence="12">
    <location>
        <begin position="44"/>
        <end position="59"/>
    </location>
</feature>
<feature type="domain" description="EGF-like" evidence="16">
    <location>
        <begin position="254"/>
        <end position="269"/>
    </location>
</feature>
<dbReference type="SUPFAM" id="SSF63825">
    <property type="entry name" value="YWTD domain"/>
    <property type="match status" value="3"/>
</dbReference>
<feature type="disulfide bond" evidence="12">
    <location>
        <begin position="912"/>
        <end position="927"/>
    </location>
</feature>
<feature type="signal peptide" evidence="15">
    <location>
        <begin position="1"/>
        <end position="16"/>
    </location>
</feature>
<keyword evidence="5 15" id="KW-0732">Signal</keyword>
<evidence type="ECO:0000313" key="17">
    <source>
        <dbReference type="Proteomes" id="UP000829291"/>
    </source>
</evidence>
<evidence type="ECO:0000256" key="13">
    <source>
        <dbReference type="PROSITE-ProRule" id="PRU00461"/>
    </source>
</evidence>
<feature type="disulfide bond" evidence="12">
    <location>
        <begin position="940"/>
        <end position="958"/>
    </location>
</feature>
<feature type="disulfide bond" evidence="12">
    <location>
        <begin position="1135"/>
        <end position="1147"/>
    </location>
</feature>
<dbReference type="PANTHER" id="PTHR22722">
    <property type="entry name" value="LOW-DENSITY LIPOPROTEIN RECEPTOR-RELATED PROTEIN 2-RELATED"/>
    <property type="match status" value="1"/>
</dbReference>
<feature type="repeat" description="LDL-receptor class B" evidence="13">
    <location>
        <begin position="446"/>
        <end position="488"/>
    </location>
</feature>
<feature type="repeat" description="LDL-receptor class B" evidence="13">
    <location>
        <begin position="1478"/>
        <end position="1520"/>
    </location>
</feature>
<feature type="disulfide bond" evidence="12">
    <location>
        <begin position="991"/>
        <end position="1006"/>
    </location>
</feature>
<keyword evidence="2" id="KW-0245">EGF-like domain</keyword>
<dbReference type="Pfam" id="PF00058">
    <property type="entry name" value="Ldl_recept_b"/>
    <property type="match status" value="3"/>
</dbReference>
<feature type="disulfide bond" evidence="12">
    <location>
        <begin position="77"/>
        <end position="95"/>
    </location>
</feature>
<dbReference type="PROSITE" id="PS51120">
    <property type="entry name" value="LDLRB"/>
    <property type="match status" value="4"/>
</dbReference>
<dbReference type="PRINTS" id="PR00261">
    <property type="entry name" value="LDLRECEPTOR"/>
</dbReference>
<feature type="disulfide bond" evidence="12">
    <location>
        <begin position="161"/>
        <end position="179"/>
    </location>
</feature>
<feature type="chain" id="PRO_5046449984" evidence="15">
    <location>
        <begin position="17"/>
        <end position="1737"/>
    </location>
</feature>
<evidence type="ECO:0000256" key="8">
    <source>
        <dbReference type="ARBA" id="ARBA00023136"/>
    </source>
</evidence>
<feature type="repeat" description="LDL-receptor class B" evidence="13">
    <location>
        <begin position="402"/>
        <end position="445"/>
    </location>
</feature>
<dbReference type="Pfam" id="PF12662">
    <property type="entry name" value="cEGF"/>
    <property type="match status" value="1"/>
</dbReference>
<feature type="disulfide bond" evidence="12">
    <location>
        <begin position="1154"/>
        <end position="1169"/>
    </location>
</feature>
<dbReference type="Pfam" id="PF07645">
    <property type="entry name" value="EGF_CA"/>
    <property type="match status" value="1"/>
</dbReference>
<feature type="domain" description="EGF-like" evidence="16">
    <location>
        <begin position="215"/>
        <end position="229"/>
    </location>
</feature>
<dbReference type="InterPro" id="IPR051221">
    <property type="entry name" value="LDLR-related"/>
</dbReference>
<name>A0A6J0B604_NEOLC</name>
<feature type="disulfide bond" evidence="12">
    <location>
        <begin position="979"/>
        <end position="997"/>
    </location>
</feature>
<evidence type="ECO:0000256" key="6">
    <source>
        <dbReference type="ARBA" id="ARBA00022737"/>
    </source>
</evidence>
<dbReference type="SMART" id="SM00181">
    <property type="entry name" value="EGF"/>
    <property type="match status" value="6"/>
</dbReference>
<dbReference type="InterPro" id="IPR000742">
    <property type="entry name" value="EGF"/>
</dbReference>
<dbReference type="GeneID" id="107216813"/>
<feature type="disulfide bond" evidence="12">
    <location>
        <begin position="70"/>
        <end position="82"/>
    </location>
</feature>
<gene>
    <name evidence="18" type="primary">LOC107216813</name>
</gene>
<feature type="disulfide bond" evidence="12">
    <location>
        <begin position="128"/>
        <end position="143"/>
    </location>
</feature>
<comment type="caution">
    <text evidence="12">Lacks conserved residue(s) required for the propagation of feature annotation.</text>
</comment>
<dbReference type="Pfam" id="PF00057">
    <property type="entry name" value="Ldl_recept_a"/>
    <property type="match status" value="10"/>
</dbReference>
<dbReference type="PROSITE" id="PS01187">
    <property type="entry name" value="EGF_CA"/>
    <property type="match status" value="2"/>
</dbReference>
<feature type="disulfide bond" evidence="12">
    <location>
        <begin position="1071"/>
        <end position="1086"/>
    </location>
</feature>
<feature type="repeat" description="LDL-receptor class B" evidence="13">
    <location>
        <begin position="314"/>
        <end position="358"/>
    </location>
</feature>
<keyword evidence="8 14" id="KW-0472">Membrane</keyword>
<dbReference type="CDD" id="cd00112">
    <property type="entry name" value="LDLa"/>
    <property type="match status" value="12"/>
</dbReference>
<dbReference type="FunCoup" id="A0A6J0B604">
    <property type="interactions" value="2"/>
</dbReference>
<keyword evidence="3" id="KW-0254">Endocytosis</keyword>
<feature type="disulfide bond" evidence="12">
    <location>
        <begin position="32"/>
        <end position="50"/>
    </location>
</feature>
<evidence type="ECO:0000259" key="16">
    <source>
        <dbReference type="PROSITE" id="PS01186"/>
    </source>
</evidence>
<dbReference type="InterPro" id="IPR002172">
    <property type="entry name" value="LDrepeatLR_classA_rpt"/>
</dbReference>
<dbReference type="InParanoid" id="A0A6J0B604"/>
<dbReference type="Proteomes" id="UP000829291">
    <property type="component" value="Chromosome 2"/>
</dbReference>
<evidence type="ECO:0000256" key="15">
    <source>
        <dbReference type="SAM" id="SignalP"/>
    </source>
</evidence>
<evidence type="ECO:0000256" key="7">
    <source>
        <dbReference type="ARBA" id="ARBA00022989"/>
    </source>
</evidence>
<evidence type="ECO:0000256" key="9">
    <source>
        <dbReference type="ARBA" id="ARBA00023157"/>
    </source>
</evidence>
<keyword evidence="4 14" id="KW-0812">Transmembrane</keyword>
<feature type="disulfide bond" evidence="12">
    <location>
        <begin position="952"/>
        <end position="967"/>
    </location>
</feature>
<dbReference type="InterPro" id="IPR036055">
    <property type="entry name" value="LDL_receptor-like_sf"/>
</dbReference>
<keyword evidence="10 18" id="KW-0675">Receptor</keyword>
<dbReference type="InterPro" id="IPR000152">
    <property type="entry name" value="EGF-type_Asp/Asn_hydroxyl_site"/>
</dbReference>
<dbReference type="PANTHER" id="PTHR22722:SF14">
    <property type="entry name" value="MEGALIN, ISOFORM A"/>
    <property type="match status" value="1"/>
</dbReference>
<keyword evidence="11" id="KW-0325">Glycoprotein</keyword>
<feature type="domain" description="EGF-like" evidence="16">
    <location>
        <begin position="1277"/>
        <end position="1292"/>
    </location>
</feature>
<accession>A0A6J0B604</accession>
<dbReference type="InterPro" id="IPR009030">
    <property type="entry name" value="Growth_fac_rcpt_cys_sf"/>
</dbReference>
<dbReference type="InterPro" id="IPR011042">
    <property type="entry name" value="6-blade_b-propeller_TolB-like"/>
</dbReference>
<feature type="disulfide bond" evidence="12">
    <location>
        <begin position="1142"/>
        <end position="1160"/>
    </location>
</feature>
<feature type="disulfide bond" evidence="12">
    <location>
        <begin position="1059"/>
        <end position="1077"/>
    </location>
</feature>
<dbReference type="GO" id="GO:0005886">
    <property type="term" value="C:plasma membrane"/>
    <property type="evidence" value="ECO:0007669"/>
    <property type="project" value="UniProtKB-SubCell"/>
</dbReference>
<dbReference type="InterPro" id="IPR026823">
    <property type="entry name" value="cEGF"/>
</dbReference>
<feature type="disulfide bond" evidence="12">
    <location>
        <begin position="972"/>
        <end position="984"/>
    </location>
</feature>
<protein>
    <submittedName>
        <fullName evidence="18">Vitellogenin receptor isoform X1</fullName>
    </submittedName>
</protein>
<feature type="disulfide bond" evidence="12">
    <location>
        <begin position="1187"/>
        <end position="1205"/>
    </location>
</feature>
<feature type="disulfide bond" evidence="12">
    <location>
        <begin position="1019"/>
        <end position="1037"/>
    </location>
</feature>
<feature type="disulfide bond" evidence="12">
    <location>
        <begin position="1117"/>
        <end position="1132"/>
    </location>
</feature>
<feature type="disulfide bond" evidence="12">
    <location>
        <begin position="1052"/>
        <end position="1064"/>
    </location>
</feature>
<evidence type="ECO:0000256" key="10">
    <source>
        <dbReference type="ARBA" id="ARBA00023170"/>
    </source>
</evidence>
<dbReference type="RefSeq" id="XP_015509591.2">
    <property type="nucleotide sequence ID" value="XM_015654105.2"/>
</dbReference>
<keyword evidence="6" id="KW-0677">Repeat</keyword>
<keyword evidence="9 12" id="KW-1015">Disulfide bond</keyword>
<evidence type="ECO:0000256" key="11">
    <source>
        <dbReference type="ARBA" id="ARBA00023180"/>
    </source>
</evidence>
<evidence type="ECO:0000256" key="1">
    <source>
        <dbReference type="ARBA" id="ARBA00004167"/>
    </source>
</evidence>
<evidence type="ECO:0000313" key="18">
    <source>
        <dbReference type="RefSeq" id="XP_015509591.2"/>
    </source>
</evidence>
<proteinExistence type="predicted"/>
<dbReference type="PROSITE" id="PS01186">
    <property type="entry name" value="EGF_2"/>
    <property type="match status" value="3"/>
</dbReference>
<dbReference type="GO" id="GO:0043235">
    <property type="term" value="C:receptor complex"/>
    <property type="evidence" value="ECO:0007669"/>
    <property type="project" value="TreeGrafter"/>
</dbReference>
<dbReference type="Gene3D" id="4.10.400.10">
    <property type="entry name" value="Low-density Lipoprotein Receptor"/>
    <property type="match status" value="12"/>
</dbReference>
<evidence type="ECO:0000256" key="14">
    <source>
        <dbReference type="SAM" id="Phobius"/>
    </source>
</evidence>
<organism evidence="18">
    <name type="scientific">Neodiprion lecontei</name>
    <name type="common">Redheaded pine sawfly</name>
    <dbReference type="NCBI Taxonomy" id="441921"/>
    <lineage>
        <taxon>Eukaryota</taxon>
        <taxon>Metazoa</taxon>
        <taxon>Ecdysozoa</taxon>
        <taxon>Arthropoda</taxon>
        <taxon>Hexapoda</taxon>
        <taxon>Insecta</taxon>
        <taxon>Pterygota</taxon>
        <taxon>Neoptera</taxon>
        <taxon>Endopterygota</taxon>
        <taxon>Hymenoptera</taxon>
        <taxon>Tenthredinoidea</taxon>
        <taxon>Diprionidae</taxon>
        <taxon>Diprioninae</taxon>
        <taxon>Neodiprion</taxon>
    </lineage>
</organism>
<keyword evidence="17" id="KW-1185">Reference proteome</keyword>
<evidence type="ECO:0000256" key="2">
    <source>
        <dbReference type="ARBA" id="ARBA00022536"/>
    </source>
</evidence>
<dbReference type="GO" id="GO:0005509">
    <property type="term" value="F:calcium ion binding"/>
    <property type="evidence" value="ECO:0007669"/>
    <property type="project" value="InterPro"/>
</dbReference>
<evidence type="ECO:0000256" key="5">
    <source>
        <dbReference type="ARBA" id="ARBA00022729"/>
    </source>
</evidence>
<dbReference type="Gene3D" id="2.10.25.10">
    <property type="entry name" value="Laminin"/>
    <property type="match status" value="4"/>
</dbReference>
<dbReference type="InterPro" id="IPR000033">
    <property type="entry name" value="LDLR_classB_rpt"/>
</dbReference>
<dbReference type="KEGG" id="nlo:107216813"/>
<feature type="transmembrane region" description="Helical" evidence="14">
    <location>
        <begin position="1626"/>
        <end position="1647"/>
    </location>
</feature>
<dbReference type="SMART" id="SM00135">
    <property type="entry name" value="LY"/>
    <property type="match status" value="11"/>
</dbReference>
<dbReference type="SMART" id="SM00179">
    <property type="entry name" value="EGF_CA"/>
    <property type="match status" value="3"/>
</dbReference>
<evidence type="ECO:0000256" key="12">
    <source>
        <dbReference type="PROSITE-ProRule" id="PRU00124"/>
    </source>
</evidence>
<sequence>MRYIVLALVICHLTNGSRISETKCEAPDWLRCENGLCVSHFFVCDGEDDCGDFSDEKNCTGFVFKPDAKCKPDEFRCLDNICIPEEFVCNGHQDCLDSSDEILGCTKDRPCDGFKCKNGYCIMKEWKCDGINDCSDNSDETECAHDLTPQECTAEKGYFLCGNNACVRLNNVCDGRQHCTDGTDEDVDGCKNADQQCANGTCNQVCHQTPKGAVCSCKPGYELLRGKICMDIDECSIHGFCDQSCENLEGSYNCSCESGYLLQNDKRSCKATGGEALMVYSSKTDIRGLYLTSRVMFYVARKLQHVVGVSLDTDYIYWSDLQLGDEAIVRSKEDGSQKEVIITAGLGAPEDIAIDWVTRNLYFTDGQMKHIAVCTNDGSTCTVIVSEYADRPRGIGLLPSEGLMFWSDWGAKAQISKAQMDGRNVMPFITNNIAWPNGLTIDYPNHRLYWVDAKLSTIESVKLDGSDRRIVLHAVAKHPYSVAVFENKLYWSDWKTNSVQSCNKFTGKEHTIVAKEKKSIYGIHIYHSTLRPDIPNPCIHGFCSHVCLLAPNSTYSCGCPADKELGTDKHSCRVTEKEKKIMVGAAQFFIEVHHQVLGRPKLQADILRQDINALTYDPETGTILASDKLKNVIFRYDTKTGQISNLITTKIGLVGGMDFDYFGRNLYWCDSLFRNIEVYNTNTGDRMVLNSERLEAVPLDLAVIPEHGLMYVVLKSGNDIHIDKMQMNGRGSTTHAIETGLIGPSVSIVYDAHLERVFWADQSTGIIESTSYEGTDRHRFRSELISPVSIAVLGNDIFWTSYGSKGLYWADKMGVIQGQKKISLGIPVNLEKMYLVAMTGNHGSTQHPCLKENGGCTHVCLVASNSQRTCGCPSGMMLNSDNITCSISRNHCKVYEMKCASDGSCIDKIKRCNGVRDCPGGEDEVECHKPATCGPDHFACNNGNCIHNSKLCDSNYDCSDRSDEEFCDAKTCGKDEFQCQRGFCISKYFICDGKIDCSDGSDEENCATHTCDPETMFTCKSGGCIPKFWECDGEVDCEDGSDEYGQCKTATCSPSMFTCQNARCIDTVLVCNLVNDCGDGSDERNCPVDGKTSEAACTAEEYLCHGTNKCIPFEARCDKVDDCPMKDDELLCTDCEYDEFACANGKCIPRSWVCDRTDDCGDKSDEKYCDVILAPTTEPINCEEYKCLTGACIPYSSVCNGIADCYDQSDENGKCETACTSDNRCDGICNKTPAGPICSCAKGYKLKNDGYSCEDIDECKLGTCSQVCRNEIGSFACSCFSGFVLRSDGRTCKVTGSPMELIIATKDDIRRVSQSLNSIKVIYSEPGIGIGKNGIDLNIANRTVYWSTEITGTIFQLSLETMEIRNVTNIGKPRTLSVDWTTDNVYFYDSEKPHAIKVCHLGEQKCAHVVSVNSATAVNSIVTDPKHGFIFWGQTDSWSFNNPVSEIYRSRMTGKDSTSVVSKNLGIVSGLTVDHSRARLYWADQHFQLIESSDLNGNDRRIMFSANVHHPVGLNLFEDSLFWLTPGTGQMTSCSVFAGNETCKRIQISSSHTEEQFTMLQQSRQPSVKNNCQGHKCSYLCVRNNEDIGCLCQDGNVVLPGEKCDDTVKMPPPEFGSNKSKGDGGYIAGVMTTIFICLALLGVYYYYQRKKYEASKCDLSIHFQNPAFGCGLPASIPSTTMTVAPGEHEYVNPVVDIRSRYLNGEMNGKNTLSLNKKEDCSSESEDGNYLPDVRLIR</sequence>